<dbReference type="Gene3D" id="1.25.40.10">
    <property type="entry name" value="Tetratricopeptide repeat domain"/>
    <property type="match status" value="3"/>
</dbReference>
<dbReference type="PANTHER" id="PTHR47262:SF1">
    <property type="entry name" value="OS02G0132600 PROTEIN"/>
    <property type="match status" value="1"/>
</dbReference>
<name>A0AAV5LXR0_9ROSI</name>
<dbReference type="Proteomes" id="UP001054252">
    <property type="component" value="Unassembled WGS sequence"/>
</dbReference>
<gene>
    <name evidence="2" type="ORF">SLEP1_g49476</name>
</gene>
<protein>
    <recommendedName>
        <fullName evidence="4">Pentatricopeptide repeat-containing protein</fullName>
    </recommendedName>
</protein>
<reference evidence="2 3" key="1">
    <citation type="journal article" date="2021" name="Commun. Biol.">
        <title>The genome of Shorea leprosula (Dipterocarpaceae) highlights the ecological relevance of drought in aseasonal tropical rainforests.</title>
        <authorList>
            <person name="Ng K.K.S."/>
            <person name="Kobayashi M.J."/>
            <person name="Fawcett J.A."/>
            <person name="Hatakeyama M."/>
            <person name="Paape T."/>
            <person name="Ng C.H."/>
            <person name="Ang C.C."/>
            <person name="Tnah L.H."/>
            <person name="Lee C.T."/>
            <person name="Nishiyama T."/>
            <person name="Sese J."/>
            <person name="O'Brien M.J."/>
            <person name="Copetti D."/>
            <person name="Mohd Noor M.I."/>
            <person name="Ong R.C."/>
            <person name="Putra M."/>
            <person name="Sireger I.Z."/>
            <person name="Indrioko S."/>
            <person name="Kosugi Y."/>
            <person name="Izuno A."/>
            <person name="Isagi Y."/>
            <person name="Lee S.L."/>
            <person name="Shimizu K.K."/>
        </authorList>
    </citation>
    <scope>NUCLEOTIDE SEQUENCE [LARGE SCALE GENOMIC DNA]</scope>
    <source>
        <strain evidence="2">214</strain>
    </source>
</reference>
<dbReference type="AlphaFoldDB" id="A0AAV5LXR0"/>
<organism evidence="2 3">
    <name type="scientific">Rubroshorea leprosula</name>
    <dbReference type="NCBI Taxonomy" id="152421"/>
    <lineage>
        <taxon>Eukaryota</taxon>
        <taxon>Viridiplantae</taxon>
        <taxon>Streptophyta</taxon>
        <taxon>Embryophyta</taxon>
        <taxon>Tracheophyta</taxon>
        <taxon>Spermatophyta</taxon>
        <taxon>Magnoliopsida</taxon>
        <taxon>eudicotyledons</taxon>
        <taxon>Gunneridae</taxon>
        <taxon>Pentapetalae</taxon>
        <taxon>rosids</taxon>
        <taxon>malvids</taxon>
        <taxon>Malvales</taxon>
        <taxon>Dipterocarpaceae</taxon>
        <taxon>Rubroshorea</taxon>
    </lineage>
</organism>
<dbReference type="InterPro" id="IPR002885">
    <property type="entry name" value="PPR_rpt"/>
</dbReference>
<dbReference type="InterPro" id="IPR011990">
    <property type="entry name" value="TPR-like_helical_dom_sf"/>
</dbReference>
<keyword evidence="1" id="KW-0677">Repeat</keyword>
<keyword evidence="3" id="KW-1185">Reference proteome</keyword>
<evidence type="ECO:0008006" key="4">
    <source>
        <dbReference type="Google" id="ProtNLM"/>
    </source>
</evidence>
<sequence length="587" mass="67224">MSNANVPIKRKETSRGKKQKWVFKNGQVPQSKQLIKLCGEKLGTEATLQFFGQLGRETGVKEYNALIAMCIDKARTTDCEEVALVEMSKVYRHFKEMRKHGLQIDEVIYGQLLMFFIDRGMVEEFHFFCGPIKDGNCNSIPRLGYYEMLLWISVNNEEMIRKLCDYIAADDNEDNLQLKENYLLALCESQRTDDYLRVLEVIDITKISDKHAATVFKSLGRLSLESFTEKFLLAFKTLDHGAEKILRLIFSYASCIPNIVVEDIVLKFESLHMKFEITPSLESYKELIKFCCSSRKVQLALDIVNQISQGSLNLSIDMLNCILHAIEENHECNLVRQIYSVFCCHSLKPNAETFRRMISLSVKMKDFGGAYAMLNDSRKMNVKPVAGMYNAIMAGYFREKISAGLRVLKQMELDSVKPDPQTYSYLIGYCDREEDIIKYYEELKCSGITVTKHIFMSLINAYAACGQFEKAKQVLLDEGIPVKSLNELRSALVSSLASNGQMADALDTYEEIKQSGGDLEPRAVLSLMECLHSERDLNLMLQLLEELHDQGYWIEGCCRVISFCVRKKHLRLADKKFFIIWDSIYAA</sequence>
<evidence type="ECO:0000313" key="3">
    <source>
        <dbReference type="Proteomes" id="UP001054252"/>
    </source>
</evidence>
<dbReference type="EMBL" id="BPVZ01000155">
    <property type="protein sequence ID" value="GKV42015.1"/>
    <property type="molecule type" value="Genomic_DNA"/>
</dbReference>
<accession>A0AAV5LXR0</accession>
<evidence type="ECO:0000256" key="1">
    <source>
        <dbReference type="ARBA" id="ARBA00022737"/>
    </source>
</evidence>
<evidence type="ECO:0000313" key="2">
    <source>
        <dbReference type="EMBL" id="GKV42015.1"/>
    </source>
</evidence>
<comment type="caution">
    <text evidence="2">The sequence shown here is derived from an EMBL/GenBank/DDBJ whole genome shotgun (WGS) entry which is preliminary data.</text>
</comment>
<dbReference type="Pfam" id="PF13812">
    <property type="entry name" value="PPR_3"/>
    <property type="match status" value="1"/>
</dbReference>
<dbReference type="PANTHER" id="PTHR47262">
    <property type="entry name" value="OS02G0132600 PROTEIN"/>
    <property type="match status" value="1"/>
</dbReference>
<dbReference type="Pfam" id="PF01535">
    <property type="entry name" value="PPR"/>
    <property type="match status" value="2"/>
</dbReference>
<proteinExistence type="predicted"/>